<dbReference type="Proteomes" id="UP000652761">
    <property type="component" value="Unassembled WGS sequence"/>
</dbReference>
<evidence type="ECO:0000313" key="3">
    <source>
        <dbReference type="Proteomes" id="UP000652761"/>
    </source>
</evidence>
<dbReference type="EMBL" id="NMUH01000148">
    <property type="protein sequence ID" value="MQL72976.1"/>
    <property type="molecule type" value="Genomic_DNA"/>
</dbReference>
<name>A0A843TS25_COLES</name>
<organism evidence="2 3">
    <name type="scientific">Colocasia esculenta</name>
    <name type="common">Wild taro</name>
    <name type="synonym">Arum esculentum</name>
    <dbReference type="NCBI Taxonomy" id="4460"/>
    <lineage>
        <taxon>Eukaryota</taxon>
        <taxon>Viridiplantae</taxon>
        <taxon>Streptophyta</taxon>
        <taxon>Embryophyta</taxon>
        <taxon>Tracheophyta</taxon>
        <taxon>Spermatophyta</taxon>
        <taxon>Magnoliopsida</taxon>
        <taxon>Liliopsida</taxon>
        <taxon>Araceae</taxon>
        <taxon>Aroideae</taxon>
        <taxon>Colocasieae</taxon>
        <taxon>Colocasia</taxon>
    </lineage>
</organism>
<reference evidence="2" key="1">
    <citation type="submission" date="2017-07" db="EMBL/GenBank/DDBJ databases">
        <title>Taro Niue Genome Assembly and Annotation.</title>
        <authorList>
            <person name="Atibalentja N."/>
            <person name="Keating K."/>
            <person name="Fields C.J."/>
        </authorList>
    </citation>
    <scope>NUCLEOTIDE SEQUENCE</scope>
    <source>
        <strain evidence="2">Niue_2</strain>
        <tissue evidence="2">Leaf</tissue>
    </source>
</reference>
<sequence>MSLATSDVDAKFFSSFPAETLTDPTCIPDPETIEEIGENSSSNFHAL</sequence>
<accession>A0A843TS25</accession>
<protein>
    <submittedName>
        <fullName evidence="2">Uncharacterized protein</fullName>
    </submittedName>
</protein>
<feature type="compositionally biased region" description="Polar residues" evidence="1">
    <location>
        <begin position="38"/>
        <end position="47"/>
    </location>
</feature>
<gene>
    <name evidence="2" type="ORF">Taro_005325</name>
</gene>
<feature type="region of interest" description="Disordered" evidence="1">
    <location>
        <begin position="23"/>
        <end position="47"/>
    </location>
</feature>
<evidence type="ECO:0000313" key="2">
    <source>
        <dbReference type="EMBL" id="MQL72976.1"/>
    </source>
</evidence>
<evidence type="ECO:0000256" key="1">
    <source>
        <dbReference type="SAM" id="MobiDB-lite"/>
    </source>
</evidence>
<keyword evidence="3" id="KW-1185">Reference proteome</keyword>
<comment type="caution">
    <text evidence="2">The sequence shown here is derived from an EMBL/GenBank/DDBJ whole genome shotgun (WGS) entry which is preliminary data.</text>
</comment>
<dbReference type="AlphaFoldDB" id="A0A843TS25"/>
<proteinExistence type="predicted"/>